<organism evidence="1">
    <name type="scientific">Culicoides sonorensis</name>
    <name type="common">Biting midge</name>
    <dbReference type="NCBI Taxonomy" id="179676"/>
    <lineage>
        <taxon>Eukaryota</taxon>
        <taxon>Metazoa</taxon>
        <taxon>Ecdysozoa</taxon>
        <taxon>Arthropoda</taxon>
        <taxon>Hexapoda</taxon>
        <taxon>Insecta</taxon>
        <taxon>Pterygota</taxon>
        <taxon>Neoptera</taxon>
        <taxon>Endopterygota</taxon>
        <taxon>Diptera</taxon>
        <taxon>Nematocera</taxon>
        <taxon>Chironomoidea</taxon>
        <taxon>Ceratopogonidae</taxon>
        <taxon>Ceratopogoninae</taxon>
        <taxon>Culicoides</taxon>
        <taxon>Monoculicoides</taxon>
    </lineage>
</organism>
<proteinExistence type="predicted"/>
<dbReference type="AlphaFoldDB" id="A0A336MFR7"/>
<reference evidence="1" key="1">
    <citation type="submission" date="2018-07" db="EMBL/GenBank/DDBJ databases">
        <authorList>
            <person name="Quirk P.G."/>
            <person name="Krulwich T.A."/>
        </authorList>
    </citation>
    <scope>NUCLEOTIDE SEQUENCE</scope>
</reference>
<dbReference type="EMBL" id="UFQT01000850">
    <property type="protein sequence ID" value="SSX27643.1"/>
    <property type="molecule type" value="Genomic_DNA"/>
</dbReference>
<protein>
    <submittedName>
        <fullName evidence="1">CSON014703 protein</fullName>
    </submittedName>
</protein>
<dbReference type="VEuPathDB" id="VectorBase:CSON014703"/>
<name>A0A336MFR7_CULSO</name>
<gene>
    <name evidence="1" type="primary">CSON014703</name>
</gene>
<accession>A0A336MFR7</accession>
<sequence>MESIEVIQIHKQMNLHQLMITLIIIIKIPIKRTKQGLKTILMAKESKHPLFSDQLSISFLKNFNKKKHKFENGLLKAILDEMEEEKKIKFLFVFAYLFILNEIGNNFL</sequence>
<evidence type="ECO:0000313" key="1">
    <source>
        <dbReference type="EMBL" id="SSX27643.1"/>
    </source>
</evidence>